<reference evidence="2 3" key="1">
    <citation type="submission" date="2024-03" db="EMBL/GenBank/DDBJ databases">
        <authorList>
            <person name="Brejova B."/>
        </authorList>
    </citation>
    <scope>NUCLEOTIDE SEQUENCE [LARGE SCALE GENOMIC DNA]</scope>
    <source>
        <strain evidence="2 3">CBS 14171</strain>
    </source>
</reference>
<dbReference type="Proteomes" id="UP001497383">
    <property type="component" value="Chromosome 1"/>
</dbReference>
<proteinExistence type="predicted"/>
<organism evidence="2 3">
    <name type="scientific">Lodderomyces beijingensis</name>
    <dbReference type="NCBI Taxonomy" id="1775926"/>
    <lineage>
        <taxon>Eukaryota</taxon>
        <taxon>Fungi</taxon>
        <taxon>Dikarya</taxon>
        <taxon>Ascomycota</taxon>
        <taxon>Saccharomycotina</taxon>
        <taxon>Pichiomycetes</taxon>
        <taxon>Debaryomycetaceae</taxon>
        <taxon>Candida/Lodderomyces clade</taxon>
        <taxon>Lodderomyces</taxon>
    </lineage>
</organism>
<feature type="chain" id="PRO_5046656106" evidence="1">
    <location>
        <begin position="20"/>
        <end position="193"/>
    </location>
</feature>
<feature type="signal peptide" evidence="1">
    <location>
        <begin position="1"/>
        <end position="19"/>
    </location>
</feature>
<evidence type="ECO:0000313" key="3">
    <source>
        <dbReference type="Proteomes" id="UP001497383"/>
    </source>
</evidence>
<keyword evidence="1" id="KW-0732">Signal</keyword>
<keyword evidence="3" id="KW-1185">Reference proteome</keyword>
<gene>
    <name evidence="2" type="ORF">LODBEIA_P02600</name>
</gene>
<evidence type="ECO:0000256" key="1">
    <source>
        <dbReference type="SAM" id="SignalP"/>
    </source>
</evidence>
<dbReference type="RefSeq" id="XP_066827198.1">
    <property type="nucleotide sequence ID" value="XM_066972617.1"/>
</dbReference>
<dbReference type="EMBL" id="OZ022405">
    <property type="protein sequence ID" value="CAK9435533.1"/>
    <property type="molecule type" value="Genomic_DNA"/>
</dbReference>
<dbReference type="GeneID" id="92205456"/>
<name>A0ABP0ZFU7_9ASCO</name>
<evidence type="ECO:0000313" key="2">
    <source>
        <dbReference type="EMBL" id="CAK9435533.1"/>
    </source>
</evidence>
<sequence>MVSFNSVVALAFAFTSTYSFSLLHDEAGFAILPPTDKVLQHLEEAGKKDSSQQYEVVTTVHQNGEIIQVNLHTHQIRRIGKFQYNYDNSAYNDESKRDQVFNKRTIEDSDLQQCFNEEEDFETSQCGFDFIGYNEASNCTADATKYSCVLDVMKQQDATLKLMDMDSVPAQVRCYHKLSTAQSDKVTGGACAK</sequence>
<protein>
    <submittedName>
        <fullName evidence="2">Uncharacterized protein</fullName>
    </submittedName>
</protein>
<accession>A0ABP0ZFU7</accession>